<dbReference type="InterPro" id="IPR050934">
    <property type="entry name" value="ITIH"/>
</dbReference>
<evidence type="ECO:0000259" key="1">
    <source>
        <dbReference type="PROSITE" id="PS51468"/>
    </source>
</evidence>
<dbReference type="GeneTree" id="ENSGT00940000167412"/>
<keyword evidence="3" id="KW-1185">Reference proteome</keyword>
<dbReference type="STRING" id="51511.ENSCSAVP00000019444"/>
<reference evidence="3" key="1">
    <citation type="submission" date="2003-08" db="EMBL/GenBank/DDBJ databases">
        <authorList>
            <person name="Birren B."/>
            <person name="Nusbaum C."/>
            <person name="Abebe A."/>
            <person name="Abouelleil A."/>
            <person name="Adekoya E."/>
            <person name="Ait-zahra M."/>
            <person name="Allen N."/>
            <person name="Allen T."/>
            <person name="An P."/>
            <person name="Anderson M."/>
            <person name="Anderson S."/>
            <person name="Arachchi H."/>
            <person name="Armbruster J."/>
            <person name="Bachantsang P."/>
            <person name="Baldwin J."/>
            <person name="Barry A."/>
            <person name="Bayul T."/>
            <person name="Blitshsteyn B."/>
            <person name="Bloom T."/>
            <person name="Blye J."/>
            <person name="Boguslavskiy L."/>
            <person name="Borowsky M."/>
            <person name="Boukhgalter B."/>
            <person name="Brunache A."/>
            <person name="Butler J."/>
            <person name="Calixte N."/>
            <person name="Calvo S."/>
            <person name="Camarata J."/>
            <person name="Campo K."/>
            <person name="Chang J."/>
            <person name="Cheshatsang Y."/>
            <person name="Citroen M."/>
            <person name="Collymore A."/>
            <person name="Considine T."/>
            <person name="Cook A."/>
            <person name="Cooke P."/>
            <person name="Corum B."/>
            <person name="Cuomo C."/>
            <person name="David R."/>
            <person name="Dawoe T."/>
            <person name="Degray S."/>
            <person name="Dodge S."/>
            <person name="Dooley K."/>
            <person name="Dorje P."/>
            <person name="Dorjee K."/>
            <person name="Dorris L."/>
            <person name="Duffey N."/>
            <person name="Dupes A."/>
            <person name="Elkins T."/>
            <person name="Engels R."/>
            <person name="Erickson J."/>
            <person name="Farina A."/>
            <person name="Faro S."/>
            <person name="Ferreira P."/>
            <person name="Fischer H."/>
            <person name="Fitzgerald M."/>
            <person name="Foley K."/>
            <person name="Gage D."/>
            <person name="Galagan J."/>
            <person name="Gearin G."/>
            <person name="Gnerre S."/>
            <person name="Gnirke A."/>
            <person name="Goyette A."/>
            <person name="Graham J."/>
            <person name="Grandbois E."/>
            <person name="Gyaltsen K."/>
            <person name="Hafez N."/>
            <person name="Hagopian D."/>
            <person name="Hagos B."/>
            <person name="Hall J."/>
            <person name="Hatcher B."/>
            <person name="Heller A."/>
            <person name="Higgins H."/>
            <person name="Honan T."/>
            <person name="Horn A."/>
            <person name="Houde N."/>
            <person name="Hughes L."/>
            <person name="Hulme W."/>
            <person name="Husby E."/>
            <person name="Iliev I."/>
            <person name="Jaffe D."/>
            <person name="Jones C."/>
            <person name="Kamal M."/>
            <person name="Kamat A."/>
            <person name="Kamvysselis M."/>
            <person name="Karlsson E."/>
            <person name="Kells C."/>
            <person name="Kieu A."/>
            <person name="Kisner P."/>
            <person name="Kodira C."/>
            <person name="Kulbokas E."/>
            <person name="Labutti K."/>
            <person name="Lama D."/>
            <person name="Landers T."/>
            <person name="Leger J."/>
            <person name="Levine S."/>
            <person name="Lewis D."/>
            <person name="Lewis T."/>
            <person name="Lindblad-toh K."/>
            <person name="Liu X."/>
            <person name="Lokyitsang T."/>
            <person name="Lokyitsang Y."/>
            <person name="Lucien O."/>
            <person name="Lui A."/>
            <person name="Ma L.J."/>
            <person name="Mabbitt R."/>
            <person name="Macdonald J."/>
            <person name="Maclean C."/>
            <person name="Major J."/>
            <person name="Manning J."/>
            <person name="Marabella R."/>
            <person name="Maru K."/>
            <person name="Matthews C."/>
            <person name="Mauceli E."/>
            <person name="Mccarthy M."/>
            <person name="Mcdonough S."/>
            <person name="Mcghee T."/>
            <person name="Meldrim J."/>
            <person name="Meneus L."/>
            <person name="Mesirov J."/>
            <person name="Mihalev A."/>
            <person name="Mihova T."/>
            <person name="Mikkelsen T."/>
            <person name="Mlenga V."/>
            <person name="Moru K."/>
            <person name="Mozes J."/>
            <person name="Mulrain L."/>
            <person name="Munson G."/>
            <person name="Naylor J."/>
            <person name="Newes C."/>
            <person name="Nguyen C."/>
            <person name="Nguyen N."/>
            <person name="Nguyen T."/>
            <person name="Nicol R."/>
            <person name="Nielsen C."/>
            <person name="Nizzari M."/>
            <person name="Norbu C."/>
            <person name="Norbu N."/>
            <person name="O'donnell P."/>
            <person name="Okoawo O."/>
            <person name="O'leary S."/>
            <person name="Omotosho B."/>
            <person name="O'neill K."/>
            <person name="Osman S."/>
            <person name="Parker S."/>
            <person name="Perrin D."/>
            <person name="Phunkhang P."/>
            <person name="Piqani B."/>
            <person name="Purcell S."/>
            <person name="Rachupka T."/>
            <person name="Ramasamy U."/>
            <person name="Rameau R."/>
            <person name="Ray V."/>
            <person name="Raymond C."/>
            <person name="Retta R."/>
            <person name="Richardson S."/>
            <person name="Rise C."/>
            <person name="Rodriguez J."/>
            <person name="Rogers J."/>
            <person name="Rogov P."/>
            <person name="Rutman M."/>
            <person name="Schupbach R."/>
            <person name="Seaman C."/>
            <person name="Settipalli S."/>
            <person name="Sharpe T."/>
            <person name="Sheridan J."/>
            <person name="Sherpa N."/>
            <person name="Shi J."/>
            <person name="Smirnov S."/>
            <person name="Smith C."/>
            <person name="Sougnez C."/>
            <person name="Spencer B."/>
            <person name="Stalker J."/>
            <person name="Stange-thomann N."/>
            <person name="Stavropoulos S."/>
            <person name="Stetson K."/>
            <person name="Stone C."/>
            <person name="Stone S."/>
            <person name="Stubbs M."/>
            <person name="Talamas J."/>
            <person name="Tchuinga P."/>
            <person name="Tenzing P."/>
            <person name="Tesfaye S."/>
            <person name="Theodore J."/>
            <person name="Thoulutsang Y."/>
            <person name="Topham K."/>
            <person name="Towey S."/>
            <person name="Tsamla T."/>
            <person name="Tsomo N."/>
            <person name="Vallee D."/>
            <person name="Vassiliev H."/>
            <person name="Venkataraman V."/>
            <person name="Vinson J."/>
            <person name="Vo A."/>
            <person name="Wade C."/>
            <person name="Wang S."/>
            <person name="Wangchuk T."/>
            <person name="Wangdi T."/>
            <person name="Whittaker C."/>
            <person name="Wilkinson J."/>
            <person name="Wu Y."/>
            <person name="Wyman D."/>
            <person name="Yadav S."/>
            <person name="Yang S."/>
            <person name="Yang X."/>
            <person name="Yeager S."/>
            <person name="Yee E."/>
            <person name="Young G."/>
            <person name="Zainoun J."/>
            <person name="Zembeck L."/>
            <person name="Zimmer A."/>
            <person name="Zody M."/>
            <person name="Lander E."/>
        </authorList>
    </citation>
    <scope>NUCLEOTIDE SEQUENCE [LARGE SCALE GENOMIC DNA]</scope>
</reference>
<dbReference type="AlphaFoldDB" id="H2ZPC8"/>
<feature type="domain" description="VIT" evidence="1">
    <location>
        <begin position="138"/>
        <end position="267"/>
    </location>
</feature>
<dbReference type="Ensembl" id="ENSCSAVT00000019654.1">
    <property type="protein sequence ID" value="ENSCSAVP00000019444.1"/>
    <property type="gene ID" value="ENSCSAVG00000011400.1"/>
</dbReference>
<dbReference type="PANTHER" id="PTHR10338">
    <property type="entry name" value="INTER-ALPHA-TRYPSIN INHIBITOR HEAVY CHAIN FAMILY MEMBER"/>
    <property type="match status" value="1"/>
</dbReference>
<dbReference type="SMART" id="SM00609">
    <property type="entry name" value="VIT"/>
    <property type="match status" value="1"/>
</dbReference>
<proteinExistence type="predicted"/>
<dbReference type="Pfam" id="PF08487">
    <property type="entry name" value="VIT"/>
    <property type="match status" value="1"/>
</dbReference>
<protein>
    <recommendedName>
        <fullName evidence="1">VIT domain-containing protein</fullName>
    </recommendedName>
</protein>
<dbReference type="InterPro" id="IPR013694">
    <property type="entry name" value="VIT"/>
</dbReference>
<dbReference type="Proteomes" id="UP000007875">
    <property type="component" value="Unassembled WGS sequence"/>
</dbReference>
<evidence type="ECO:0000313" key="2">
    <source>
        <dbReference type="Ensembl" id="ENSCSAVP00000019444.1"/>
    </source>
</evidence>
<accession>H2ZPC8</accession>
<reference evidence="2" key="2">
    <citation type="submission" date="2025-08" db="UniProtKB">
        <authorList>
            <consortium name="Ensembl"/>
        </authorList>
    </citation>
    <scope>IDENTIFICATION</scope>
</reference>
<dbReference type="PROSITE" id="PS51468">
    <property type="entry name" value="VIT"/>
    <property type="match status" value="1"/>
</dbReference>
<evidence type="ECO:0000313" key="3">
    <source>
        <dbReference type="Proteomes" id="UP000007875"/>
    </source>
</evidence>
<organism evidence="2 3">
    <name type="scientific">Ciona savignyi</name>
    <name type="common">Pacific transparent sea squirt</name>
    <dbReference type="NCBI Taxonomy" id="51511"/>
    <lineage>
        <taxon>Eukaryota</taxon>
        <taxon>Metazoa</taxon>
        <taxon>Chordata</taxon>
        <taxon>Tunicata</taxon>
        <taxon>Ascidiacea</taxon>
        <taxon>Phlebobranchia</taxon>
        <taxon>Cionidae</taxon>
        <taxon>Ciona</taxon>
    </lineage>
</organism>
<dbReference type="InParanoid" id="H2ZPC8"/>
<reference evidence="2" key="3">
    <citation type="submission" date="2025-09" db="UniProtKB">
        <authorList>
            <consortium name="Ensembl"/>
        </authorList>
    </citation>
    <scope>IDENTIFICATION</scope>
</reference>
<dbReference type="PANTHER" id="PTHR10338:SF108">
    <property type="entry name" value="INTER-ALPHA-TRYPSIN INHIBITOR HEAVY CHAIN H4-LIKE PROTEIN"/>
    <property type="match status" value="1"/>
</dbReference>
<dbReference type="Pfam" id="PF23619">
    <property type="entry name" value="Ig_VWA7"/>
    <property type="match status" value="1"/>
</dbReference>
<name>H2ZPC8_CIOSA</name>
<sequence>AESSVTSYLNKGLGSVAPFYVVVEGLDENGNSFRRLIPRLISPSRVLVECDLSDLVFRAGVRTQANITVTNNGANDSFVFSVADTKGFSSNTRPKHRHIATGESRVFTVILQAPESTQDGLATILTATVHGYRRESFQYGVCTVVVGQKKRPHVNSLAIVGTINGRYAETVVTSIVTNNADIGREAEFHILLPSDAYIVNLTMATANETIVGSIETKEKAKKIYKEAKKTGKTAGHVAARDTSTRAFKTSLFVSPREVVTFQFTYQQLLRRV</sequence>
<dbReference type="HOGENOM" id="CLU_1025000_0_0_1"/>
<dbReference type="InterPro" id="IPR057615">
    <property type="entry name" value="Ig_VWA7"/>
</dbReference>